<feature type="non-terminal residue" evidence="1">
    <location>
        <position position="1"/>
    </location>
</feature>
<name>A0A8S3KJ66_9BILA</name>
<dbReference type="PANTHER" id="PTHR10241">
    <property type="entry name" value="LETHAL 2 GIANT LARVAE PROTEIN"/>
    <property type="match status" value="1"/>
</dbReference>
<proteinExistence type="predicted"/>
<dbReference type="GO" id="GO:0006887">
    <property type="term" value="P:exocytosis"/>
    <property type="evidence" value="ECO:0007669"/>
    <property type="project" value="TreeGrafter"/>
</dbReference>
<organism evidence="1 2">
    <name type="scientific">Rotaria magnacalcarata</name>
    <dbReference type="NCBI Taxonomy" id="392030"/>
    <lineage>
        <taxon>Eukaryota</taxon>
        <taxon>Metazoa</taxon>
        <taxon>Spiralia</taxon>
        <taxon>Gnathifera</taxon>
        <taxon>Rotifera</taxon>
        <taxon>Eurotatoria</taxon>
        <taxon>Bdelloidea</taxon>
        <taxon>Philodinida</taxon>
        <taxon>Philodinidae</taxon>
        <taxon>Rotaria</taxon>
    </lineage>
</organism>
<protein>
    <submittedName>
        <fullName evidence="1">Uncharacterized protein</fullName>
    </submittedName>
</protein>
<dbReference type="GO" id="GO:0005096">
    <property type="term" value="F:GTPase activator activity"/>
    <property type="evidence" value="ECO:0007669"/>
    <property type="project" value="TreeGrafter"/>
</dbReference>
<accession>A0A8S3KJ66</accession>
<reference evidence="1" key="1">
    <citation type="submission" date="2021-02" db="EMBL/GenBank/DDBJ databases">
        <authorList>
            <person name="Nowell W R."/>
        </authorList>
    </citation>
    <scope>NUCLEOTIDE SEQUENCE</scope>
</reference>
<dbReference type="GO" id="GO:0031201">
    <property type="term" value="C:SNARE complex"/>
    <property type="evidence" value="ECO:0007669"/>
    <property type="project" value="TreeGrafter"/>
</dbReference>
<dbReference type="Proteomes" id="UP000676336">
    <property type="component" value="Unassembled WGS sequence"/>
</dbReference>
<evidence type="ECO:0000313" key="1">
    <source>
        <dbReference type="EMBL" id="CAF5229832.1"/>
    </source>
</evidence>
<comment type="caution">
    <text evidence="1">The sequence shown here is derived from an EMBL/GenBank/DDBJ whole genome shotgun (WGS) entry which is preliminary data.</text>
</comment>
<dbReference type="AlphaFoldDB" id="A0A8S3KJ66"/>
<sequence>GSNVTSSSVTNTQSSNIQYAVFCTSKQARVVSLPSQACISKQKIYDSLGASASNVFRAAVVKIAGSSCLTCYLSGGRIHVYSLPSLRELFV</sequence>
<gene>
    <name evidence="1" type="ORF">SMN809_LOCUS86752</name>
</gene>
<dbReference type="GO" id="GO:0006893">
    <property type="term" value="P:Golgi to plasma membrane transport"/>
    <property type="evidence" value="ECO:0007669"/>
    <property type="project" value="TreeGrafter"/>
</dbReference>
<dbReference type="GO" id="GO:0045159">
    <property type="term" value="F:myosin II binding"/>
    <property type="evidence" value="ECO:0007669"/>
    <property type="project" value="TreeGrafter"/>
</dbReference>
<dbReference type="EMBL" id="CAJOBI010372682">
    <property type="protein sequence ID" value="CAF5229832.1"/>
    <property type="molecule type" value="Genomic_DNA"/>
</dbReference>
<dbReference type="GO" id="GO:0005886">
    <property type="term" value="C:plasma membrane"/>
    <property type="evidence" value="ECO:0007669"/>
    <property type="project" value="TreeGrafter"/>
</dbReference>
<dbReference type="PANTHER" id="PTHR10241:SF25">
    <property type="entry name" value="TOMOSYN, ISOFORM C"/>
    <property type="match status" value="1"/>
</dbReference>
<feature type="non-terminal residue" evidence="1">
    <location>
        <position position="91"/>
    </location>
</feature>
<evidence type="ECO:0000313" key="2">
    <source>
        <dbReference type="Proteomes" id="UP000676336"/>
    </source>
</evidence>
<dbReference type="GO" id="GO:0019905">
    <property type="term" value="F:syntaxin binding"/>
    <property type="evidence" value="ECO:0007669"/>
    <property type="project" value="TreeGrafter"/>
</dbReference>